<evidence type="ECO:0000313" key="2">
    <source>
        <dbReference type="Proteomes" id="UP000020406"/>
    </source>
</evidence>
<dbReference type="PATRIC" id="fig|1444770.3.peg.2875"/>
<comment type="caution">
    <text evidence="1">The sequence shown here is derived from an EMBL/GenBank/DDBJ whole genome shotgun (WGS) entry which is preliminary data.</text>
</comment>
<accession>Z9JGN1</accession>
<dbReference type="Proteomes" id="UP000020406">
    <property type="component" value="Unassembled WGS sequence"/>
</dbReference>
<protein>
    <submittedName>
        <fullName evidence="1">Uncharacterized protein</fullName>
    </submittedName>
</protein>
<sequence length="113" mass="12698">MRHHGASLHTLHSIAASMITEGTGCPRCVLIVWDGSDGMASARRMFCCACSEVMLLRSSKADSSSFLNWFVIESFLIFSSLEARSRRVGSALHVACRHEFWRADDRLFSMARR</sequence>
<evidence type="ECO:0000313" key="1">
    <source>
        <dbReference type="EMBL" id="EWS77178.1"/>
    </source>
</evidence>
<gene>
    <name evidence="1" type="ORF">AF72_12195</name>
</gene>
<name>Z9JGN1_9GAMM</name>
<organism evidence="1 2">
    <name type="scientific">Xylella taiwanensis</name>
    <dbReference type="NCBI Taxonomy" id="1444770"/>
    <lineage>
        <taxon>Bacteria</taxon>
        <taxon>Pseudomonadati</taxon>
        <taxon>Pseudomonadota</taxon>
        <taxon>Gammaproteobacteria</taxon>
        <taxon>Lysobacterales</taxon>
        <taxon>Lysobacteraceae</taxon>
        <taxon>Xylella</taxon>
    </lineage>
</organism>
<dbReference type="KEGG" id="xtw:AB672_03975"/>
<reference evidence="1 2" key="1">
    <citation type="journal article" date="2014" name="Genome Announc.">
        <title>Draft Genome Sequence of Xylella fastidiosa Pear Leaf Scorch Strain in Taiwan.</title>
        <authorList>
            <person name="Su C.C."/>
            <person name="Deng W.L."/>
            <person name="Jan F.J."/>
            <person name="Chang C.J."/>
            <person name="Huang H."/>
            <person name="Chen J."/>
        </authorList>
    </citation>
    <scope>NUCLEOTIDE SEQUENCE [LARGE SCALE GENOMIC DNA]</scope>
    <source>
        <strain evidence="1 2">PLS229</strain>
    </source>
</reference>
<proteinExistence type="predicted"/>
<dbReference type="AlphaFoldDB" id="Z9JGN1"/>
<dbReference type="EMBL" id="JDSQ01000028">
    <property type="protein sequence ID" value="EWS77178.1"/>
    <property type="molecule type" value="Genomic_DNA"/>
</dbReference>